<dbReference type="Proteomes" id="UP000093412">
    <property type="component" value="Unassembled WGS sequence"/>
</dbReference>
<name>A0ABX2Y8P7_9CELL</name>
<accession>A0ABX2Y8P7</accession>
<sequence length="70" mass="7331">MTIEPGDRAFIAASRTDHSVMSAALRAVLDLHEVVPAVAGLFTDHCRTCRTPYPCTTVTAVATALEGSAS</sequence>
<protein>
    <submittedName>
        <fullName evidence="1">Uncharacterized protein</fullName>
    </submittedName>
</protein>
<organism evidence="1 2">
    <name type="scientific">Oerskovia enterophila</name>
    <dbReference type="NCBI Taxonomy" id="43678"/>
    <lineage>
        <taxon>Bacteria</taxon>
        <taxon>Bacillati</taxon>
        <taxon>Actinomycetota</taxon>
        <taxon>Actinomycetes</taxon>
        <taxon>Micrococcales</taxon>
        <taxon>Cellulomonadaceae</taxon>
        <taxon>Oerskovia</taxon>
    </lineage>
</organism>
<comment type="caution">
    <text evidence="1">The sequence shown here is derived from an EMBL/GenBank/DDBJ whole genome shotgun (WGS) entry which is preliminary data.</text>
</comment>
<evidence type="ECO:0000313" key="1">
    <source>
        <dbReference type="EMBL" id="OCI32806.1"/>
    </source>
</evidence>
<keyword evidence="2" id="KW-1185">Reference proteome</keyword>
<reference evidence="1 2" key="1">
    <citation type="submission" date="2016-06" db="EMBL/GenBank/DDBJ databases">
        <title>Genome sequence of Oerskovia enterophila DSM 43852.</title>
        <authorList>
            <person name="Poehlein A."/>
            <person name="Jag V."/>
            <person name="Bengelsdorf F.R."/>
            <person name="Daniel R."/>
            <person name="Duerre P."/>
        </authorList>
    </citation>
    <scope>NUCLEOTIDE SEQUENCE [LARGE SCALE GENOMIC DNA]</scope>
    <source>
        <strain evidence="1 2">DSM 43852</strain>
    </source>
</reference>
<dbReference type="RefSeq" id="WP_068623970.1">
    <property type="nucleotide sequence ID" value="NZ_MAQA01000003.1"/>
</dbReference>
<gene>
    <name evidence="1" type="ORF">OERS_03980</name>
</gene>
<proteinExistence type="predicted"/>
<dbReference type="EMBL" id="MAQA01000003">
    <property type="protein sequence ID" value="OCI32806.1"/>
    <property type="molecule type" value="Genomic_DNA"/>
</dbReference>
<evidence type="ECO:0000313" key="2">
    <source>
        <dbReference type="Proteomes" id="UP000093412"/>
    </source>
</evidence>